<dbReference type="Proteomes" id="UP000198287">
    <property type="component" value="Unassembled WGS sequence"/>
</dbReference>
<evidence type="ECO:0000256" key="1">
    <source>
        <dbReference type="ARBA" id="ARBA00023002"/>
    </source>
</evidence>
<dbReference type="PANTHER" id="PTHR43157">
    <property type="entry name" value="PHOSPHATIDYLINOSITOL-GLYCAN BIOSYNTHESIS CLASS F PROTEIN-RELATED"/>
    <property type="match status" value="1"/>
</dbReference>
<dbReference type="SUPFAM" id="SSF51735">
    <property type="entry name" value="NAD(P)-binding Rossmann-fold domains"/>
    <property type="match status" value="1"/>
</dbReference>
<dbReference type="InterPro" id="IPR002347">
    <property type="entry name" value="SDR_fam"/>
</dbReference>
<gene>
    <name evidence="3" type="ORF">Fcan01_02129</name>
</gene>
<dbReference type="Pfam" id="PF00106">
    <property type="entry name" value="adh_short"/>
    <property type="match status" value="1"/>
</dbReference>
<dbReference type="OMA" id="RRCEDET"/>
<accession>A0A226F5Y4</accession>
<evidence type="ECO:0000313" key="4">
    <source>
        <dbReference type="Proteomes" id="UP000198287"/>
    </source>
</evidence>
<dbReference type="InterPro" id="IPR036291">
    <property type="entry name" value="NAD(P)-bd_dom_sf"/>
</dbReference>
<dbReference type="EMBL" id="LNIX01000001">
    <property type="protein sequence ID" value="OXA65205.1"/>
    <property type="molecule type" value="Genomic_DNA"/>
</dbReference>
<dbReference type="PANTHER" id="PTHR43157:SF31">
    <property type="entry name" value="PHOSPHATIDYLINOSITOL-GLYCAN BIOSYNTHESIS CLASS F PROTEIN"/>
    <property type="match status" value="1"/>
</dbReference>
<keyword evidence="1" id="KW-0560">Oxidoreductase</keyword>
<dbReference type="AlphaFoldDB" id="A0A226F5Y4"/>
<dbReference type="STRING" id="158441.A0A226F5Y4"/>
<reference evidence="3 4" key="1">
    <citation type="submission" date="2015-12" db="EMBL/GenBank/DDBJ databases">
        <title>The genome of Folsomia candida.</title>
        <authorList>
            <person name="Faddeeva A."/>
            <person name="Derks M.F."/>
            <person name="Anvar Y."/>
            <person name="Smit S."/>
            <person name="Van Straalen N."/>
            <person name="Roelofs D."/>
        </authorList>
    </citation>
    <scope>NUCLEOTIDE SEQUENCE [LARGE SCALE GENOMIC DNA]</scope>
    <source>
        <strain evidence="3 4">VU population</strain>
        <tissue evidence="3">Whole body</tissue>
    </source>
</reference>
<comment type="caution">
    <text evidence="3">The sequence shown here is derived from an EMBL/GenBank/DDBJ whole genome shotgun (WGS) entry which is preliminary data.</text>
</comment>
<keyword evidence="2" id="KW-0732">Signal</keyword>
<protein>
    <submittedName>
        <fullName evidence="3">Retinol dehydrogenase 12</fullName>
    </submittedName>
</protein>
<feature type="signal peptide" evidence="2">
    <location>
        <begin position="1"/>
        <end position="19"/>
    </location>
</feature>
<dbReference type="OrthoDB" id="191139at2759"/>
<organism evidence="3 4">
    <name type="scientific">Folsomia candida</name>
    <name type="common">Springtail</name>
    <dbReference type="NCBI Taxonomy" id="158441"/>
    <lineage>
        <taxon>Eukaryota</taxon>
        <taxon>Metazoa</taxon>
        <taxon>Ecdysozoa</taxon>
        <taxon>Arthropoda</taxon>
        <taxon>Hexapoda</taxon>
        <taxon>Collembola</taxon>
        <taxon>Entomobryomorpha</taxon>
        <taxon>Isotomoidea</taxon>
        <taxon>Isotomidae</taxon>
        <taxon>Proisotominae</taxon>
        <taxon>Folsomia</taxon>
    </lineage>
</organism>
<dbReference type="Gene3D" id="3.40.50.720">
    <property type="entry name" value="NAD(P)-binding Rossmann-like Domain"/>
    <property type="match status" value="1"/>
</dbReference>
<proteinExistence type="predicted"/>
<feature type="chain" id="PRO_5012443468" evidence="2">
    <location>
        <begin position="20"/>
        <end position="336"/>
    </location>
</feature>
<name>A0A226F5Y4_FOLCA</name>
<keyword evidence="4" id="KW-1185">Reference proteome</keyword>
<evidence type="ECO:0000313" key="3">
    <source>
        <dbReference type="EMBL" id="OXA65205.1"/>
    </source>
</evidence>
<sequence length="336" mass="37996">MTILHTLRLVWYFLEFSFEAIWYKLWGGSSEDRDEEDVRGKVIVVTDGNSRIGKSLSMKLADRGATVILGCNSRNMTKGKEAQEDIMYETKSRKVFLVQLDLESFSSVRQFADQVAKQFPQIHILINNAEICNQTLDLETCQQGYEKHMCINHLGHFLLTNLLLPNLQVATPSRVVVTSSSTMLFSNLNADDIILQKYSSPLKTSTSYATNLSYNNSKMANCLFANDLGRRLRGQGVTTYSVCSGICDAQVFATTRGAIMMAKLWWTIIGLSPARAADSILYCVLSRRCEDETGKFYRFEKLYQPGNRKIKTEAARTLWIASDKAVKYYMTDEPAV</sequence>
<evidence type="ECO:0000256" key="2">
    <source>
        <dbReference type="SAM" id="SignalP"/>
    </source>
</evidence>
<dbReference type="GO" id="GO:0016491">
    <property type="term" value="F:oxidoreductase activity"/>
    <property type="evidence" value="ECO:0007669"/>
    <property type="project" value="UniProtKB-KW"/>
</dbReference>